<evidence type="ECO:0000259" key="7">
    <source>
        <dbReference type="SMART" id="SM00387"/>
    </source>
</evidence>
<dbReference type="Gene3D" id="3.30.565.10">
    <property type="entry name" value="Histidine kinase-like ATPase, C-terminal domain"/>
    <property type="match status" value="1"/>
</dbReference>
<dbReference type="EC" id="2.7.13.3" evidence="2"/>
<keyword evidence="6" id="KW-1133">Transmembrane helix</keyword>
<sequence>MSRSNVLNWILALIILLLLVPLLLLYNTQISPQKVQDISTNFDLLKEHQQLSLNLGHLVFNARGYVIYKDDRYLDKFNEYGLRVIKQELDLYNRAGSDRQKKELKELIDLTREYTSLMRQDNIDGLYREQYEPLAIDLQQIASRLLMERQADIKRNTLNAMALENSTGAAAAFLILLSLALVITGFLKIVFPMLVNHDRMAGLFDHIHDAVLVIDHRGVITKAGKASAKLLDIPASGVTGRLLNEVTVQYPPLQNITKPLFSVLLKGKALSNKQAVITGRGKRTFVNVDYYPLYYGEKLTGAAMVAHPVEMQKNKRHLFETIEAERKKISIEIHDWIGRSMSPIIHSLDFILRAHAEKIPADVHDDLVKLRNHCQTAAMDMRGIMNDIHPYLIDKVGLIPALESYVANFEQLHGINVYMFYQSRDLNIRKVAQIIIYRIIQEALSNVVKHSDASEVDIYFKSDTDALRVEIMDNGHAPGEVAAGKGLWGMKERANLIGGDLVFSNTESGFSLTLTVPLVLEGKQNGEN</sequence>
<dbReference type="STRING" id="39060.SAMN05660706_12819"/>
<dbReference type="Pfam" id="PF00989">
    <property type="entry name" value="PAS"/>
    <property type="match status" value="1"/>
</dbReference>
<evidence type="ECO:0000256" key="1">
    <source>
        <dbReference type="ARBA" id="ARBA00000085"/>
    </source>
</evidence>
<dbReference type="Gene3D" id="3.30.450.20">
    <property type="entry name" value="PAS domain"/>
    <property type="match status" value="1"/>
</dbReference>
<dbReference type="CDD" id="cd16917">
    <property type="entry name" value="HATPase_UhpB-NarQ-NarX-like"/>
    <property type="match status" value="1"/>
</dbReference>
<dbReference type="PANTHER" id="PTHR24421:SF10">
    <property type="entry name" value="NITRATE_NITRITE SENSOR PROTEIN NARQ"/>
    <property type="match status" value="1"/>
</dbReference>
<dbReference type="Proteomes" id="UP000199584">
    <property type="component" value="Unassembled WGS sequence"/>
</dbReference>
<evidence type="ECO:0000256" key="5">
    <source>
        <dbReference type="ARBA" id="ARBA00023012"/>
    </source>
</evidence>
<dbReference type="Pfam" id="PF02518">
    <property type="entry name" value="HATPase_c"/>
    <property type="match status" value="1"/>
</dbReference>
<dbReference type="GO" id="GO:0006355">
    <property type="term" value="P:regulation of DNA-templated transcription"/>
    <property type="evidence" value="ECO:0007669"/>
    <property type="project" value="InterPro"/>
</dbReference>
<accession>A0A1I6E7P9</accession>
<dbReference type="OrthoDB" id="9781904at2"/>
<proteinExistence type="predicted"/>
<dbReference type="InterPro" id="IPR035965">
    <property type="entry name" value="PAS-like_dom_sf"/>
</dbReference>
<feature type="transmembrane region" description="Helical" evidence="6">
    <location>
        <begin position="6"/>
        <end position="26"/>
    </location>
</feature>
<gene>
    <name evidence="8" type="ORF">SAMN05660706_12819</name>
</gene>
<keyword evidence="9" id="KW-1185">Reference proteome</keyword>
<dbReference type="SUPFAM" id="SSF55785">
    <property type="entry name" value="PYP-like sensor domain (PAS domain)"/>
    <property type="match status" value="1"/>
</dbReference>
<evidence type="ECO:0000256" key="3">
    <source>
        <dbReference type="ARBA" id="ARBA00022679"/>
    </source>
</evidence>
<dbReference type="InterPro" id="IPR013767">
    <property type="entry name" value="PAS_fold"/>
</dbReference>
<feature type="domain" description="Histidine kinase/HSP90-like ATPase" evidence="7">
    <location>
        <begin position="431"/>
        <end position="520"/>
    </location>
</feature>
<dbReference type="Gene3D" id="1.20.5.1930">
    <property type="match status" value="1"/>
</dbReference>
<feature type="transmembrane region" description="Helical" evidence="6">
    <location>
        <begin position="169"/>
        <end position="191"/>
    </location>
</feature>
<keyword evidence="6" id="KW-0472">Membrane</keyword>
<organism evidence="8 9">
    <name type="scientific">Desulfoscipio geothermicus DSM 3669</name>
    <dbReference type="NCBI Taxonomy" id="1121426"/>
    <lineage>
        <taxon>Bacteria</taxon>
        <taxon>Bacillati</taxon>
        <taxon>Bacillota</taxon>
        <taxon>Clostridia</taxon>
        <taxon>Eubacteriales</taxon>
        <taxon>Desulfallaceae</taxon>
        <taxon>Desulfoscipio</taxon>
    </lineage>
</organism>
<keyword evidence="3" id="KW-0808">Transferase</keyword>
<keyword evidence="6" id="KW-0812">Transmembrane</keyword>
<evidence type="ECO:0000256" key="2">
    <source>
        <dbReference type="ARBA" id="ARBA00012438"/>
    </source>
</evidence>
<dbReference type="AlphaFoldDB" id="A0A1I6E7P9"/>
<dbReference type="GO" id="GO:0004673">
    <property type="term" value="F:protein histidine kinase activity"/>
    <property type="evidence" value="ECO:0007669"/>
    <property type="project" value="UniProtKB-EC"/>
</dbReference>
<evidence type="ECO:0000256" key="4">
    <source>
        <dbReference type="ARBA" id="ARBA00022777"/>
    </source>
</evidence>
<dbReference type="EMBL" id="FOYM01000028">
    <property type="protein sequence ID" value="SFR13528.1"/>
    <property type="molecule type" value="Genomic_DNA"/>
</dbReference>
<dbReference type="GO" id="GO:0000160">
    <property type="term" value="P:phosphorelay signal transduction system"/>
    <property type="evidence" value="ECO:0007669"/>
    <property type="project" value="UniProtKB-KW"/>
</dbReference>
<evidence type="ECO:0000313" key="9">
    <source>
        <dbReference type="Proteomes" id="UP000199584"/>
    </source>
</evidence>
<dbReference type="SMART" id="SM00387">
    <property type="entry name" value="HATPase_c"/>
    <property type="match status" value="1"/>
</dbReference>
<evidence type="ECO:0000313" key="8">
    <source>
        <dbReference type="EMBL" id="SFR13528.1"/>
    </source>
</evidence>
<keyword evidence="5" id="KW-0902">Two-component regulatory system</keyword>
<dbReference type="SUPFAM" id="SSF55874">
    <property type="entry name" value="ATPase domain of HSP90 chaperone/DNA topoisomerase II/histidine kinase"/>
    <property type="match status" value="1"/>
</dbReference>
<reference evidence="9" key="1">
    <citation type="submission" date="2016-10" db="EMBL/GenBank/DDBJ databases">
        <authorList>
            <person name="Varghese N."/>
            <person name="Submissions S."/>
        </authorList>
    </citation>
    <scope>NUCLEOTIDE SEQUENCE [LARGE SCALE GENOMIC DNA]</scope>
    <source>
        <strain evidence="9">DSM 3669</strain>
    </source>
</reference>
<keyword evidence="4" id="KW-0418">Kinase</keyword>
<comment type="catalytic activity">
    <reaction evidence="1">
        <text>ATP + protein L-histidine = ADP + protein N-phospho-L-histidine.</text>
        <dbReference type="EC" id="2.7.13.3"/>
    </reaction>
</comment>
<dbReference type="InterPro" id="IPR050482">
    <property type="entry name" value="Sensor_HK_TwoCompSys"/>
</dbReference>
<evidence type="ECO:0000256" key="6">
    <source>
        <dbReference type="SAM" id="Phobius"/>
    </source>
</evidence>
<dbReference type="InterPro" id="IPR036890">
    <property type="entry name" value="HATPase_C_sf"/>
</dbReference>
<name>A0A1I6E7P9_9FIRM</name>
<dbReference type="InterPro" id="IPR003594">
    <property type="entry name" value="HATPase_dom"/>
</dbReference>
<protein>
    <recommendedName>
        <fullName evidence="2">histidine kinase</fullName>
        <ecNumber evidence="2">2.7.13.3</ecNumber>
    </recommendedName>
</protein>
<dbReference type="PANTHER" id="PTHR24421">
    <property type="entry name" value="NITRATE/NITRITE SENSOR PROTEIN NARX-RELATED"/>
    <property type="match status" value="1"/>
</dbReference>
<dbReference type="RefSeq" id="WP_092486063.1">
    <property type="nucleotide sequence ID" value="NZ_FOYM01000028.1"/>
</dbReference>